<gene>
    <name evidence="5" type="ORF">Ocin01_11829</name>
</gene>
<keyword evidence="3" id="KW-0472">Membrane</keyword>
<evidence type="ECO:0000256" key="1">
    <source>
        <dbReference type="ARBA" id="ARBA00022737"/>
    </source>
</evidence>
<dbReference type="AlphaFoldDB" id="A0A1D2MPM1"/>
<feature type="domain" description="Integrin beta subunit tail" evidence="4">
    <location>
        <begin position="124"/>
        <end position="221"/>
    </location>
</feature>
<dbReference type="EMBL" id="LJIJ01000739">
    <property type="protein sequence ID" value="ODM94852.1"/>
    <property type="molecule type" value="Genomic_DNA"/>
</dbReference>
<sequence length="330" mass="37508">MEFTLPNFLQIERYCNWTKCLIILGILQIFSISNCDTSVSDAPKNTYQQIVSPQSLLNADLQQAPKCQACKVGENGEMCSGSDHGECDCSSGNTICRCKDEWTGDSCQYQISKVSRFPKFMISCEKMRNCILCQVHGSGPLAEGKDCEYFCYHNYPTPLVVKTLYFQEDEHLCSFMNLNDASEECRYFFKYGQINPADGTVDTANFYIVAQQEMNCGKPGKFPLLKQTTLSHRNNQSFQTFAKNYEEIVHYSDEENEEEKAMKQKTSFITVVIILVIVALPFVTCVFSIIYNFSSLPCGLCNMFRQPSSKYLRNVRPFPGYVPPEETSVV</sequence>
<keyword evidence="2 3" id="KW-1133">Transmembrane helix</keyword>
<keyword evidence="5" id="KW-0401">Integrin</keyword>
<evidence type="ECO:0000313" key="6">
    <source>
        <dbReference type="Proteomes" id="UP000094527"/>
    </source>
</evidence>
<proteinExistence type="predicted"/>
<protein>
    <submittedName>
        <fullName evidence="5">Integrin beta-PS</fullName>
    </submittedName>
</protein>
<dbReference type="InterPro" id="IPR036349">
    <property type="entry name" value="Integrin_bsu_tail_dom_sf"/>
</dbReference>
<keyword evidence="1" id="KW-0677">Repeat</keyword>
<dbReference type="STRING" id="48709.A0A1D2MPM1"/>
<evidence type="ECO:0000313" key="5">
    <source>
        <dbReference type="EMBL" id="ODM94852.1"/>
    </source>
</evidence>
<keyword evidence="6" id="KW-1185">Reference proteome</keyword>
<dbReference type="Gene3D" id="2.10.25.10">
    <property type="entry name" value="Laminin"/>
    <property type="match status" value="1"/>
</dbReference>
<evidence type="ECO:0000259" key="4">
    <source>
        <dbReference type="SMART" id="SM01242"/>
    </source>
</evidence>
<dbReference type="Proteomes" id="UP000094527">
    <property type="component" value="Unassembled WGS sequence"/>
</dbReference>
<comment type="caution">
    <text evidence="5">The sequence shown here is derived from an EMBL/GenBank/DDBJ whole genome shotgun (WGS) entry which is preliminary data.</text>
</comment>
<name>A0A1D2MPM1_ORCCI</name>
<dbReference type="GO" id="GO:0007229">
    <property type="term" value="P:integrin-mediated signaling pathway"/>
    <property type="evidence" value="ECO:0007669"/>
    <property type="project" value="UniProtKB-KW"/>
</dbReference>
<evidence type="ECO:0000256" key="2">
    <source>
        <dbReference type="ARBA" id="ARBA00022989"/>
    </source>
</evidence>
<dbReference type="InterPro" id="IPR012896">
    <property type="entry name" value="Integrin_bsu_tail"/>
</dbReference>
<accession>A0A1D2MPM1</accession>
<keyword evidence="3" id="KW-0812">Transmembrane</keyword>
<feature type="transmembrane region" description="Helical" evidence="3">
    <location>
        <begin position="268"/>
        <end position="291"/>
    </location>
</feature>
<evidence type="ECO:0000256" key="3">
    <source>
        <dbReference type="SAM" id="Phobius"/>
    </source>
</evidence>
<dbReference type="Gene3D" id="4.10.1240.30">
    <property type="match status" value="1"/>
</dbReference>
<dbReference type="SUPFAM" id="SSF69687">
    <property type="entry name" value="Integrin beta tail domain"/>
    <property type="match status" value="1"/>
</dbReference>
<organism evidence="5 6">
    <name type="scientific">Orchesella cincta</name>
    <name type="common">Springtail</name>
    <name type="synonym">Podura cincta</name>
    <dbReference type="NCBI Taxonomy" id="48709"/>
    <lineage>
        <taxon>Eukaryota</taxon>
        <taxon>Metazoa</taxon>
        <taxon>Ecdysozoa</taxon>
        <taxon>Arthropoda</taxon>
        <taxon>Hexapoda</taxon>
        <taxon>Collembola</taxon>
        <taxon>Entomobryomorpha</taxon>
        <taxon>Entomobryoidea</taxon>
        <taxon>Orchesellidae</taxon>
        <taxon>Orchesellinae</taxon>
        <taxon>Orchesella</taxon>
    </lineage>
</organism>
<dbReference type="SMART" id="SM01242">
    <property type="entry name" value="Integrin_B_tail"/>
    <property type="match status" value="1"/>
</dbReference>
<reference evidence="5 6" key="1">
    <citation type="journal article" date="2016" name="Genome Biol. Evol.">
        <title>Gene Family Evolution Reflects Adaptation to Soil Environmental Stressors in the Genome of the Collembolan Orchesella cincta.</title>
        <authorList>
            <person name="Faddeeva-Vakhrusheva A."/>
            <person name="Derks M.F."/>
            <person name="Anvar S.Y."/>
            <person name="Agamennone V."/>
            <person name="Suring W."/>
            <person name="Smit S."/>
            <person name="van Straalen N.M."/>
            <person name="Roelofs D."/>
        </authorList>
    </citation>
    <scope>NUCLEOTIDE SEQUENCE [LARGE SCALE GENOMIC DNA]</scope>
    <source>
        <tissue evidence="5">Mixed pool</tissue>
    </source>
</reference>